<dbReference type="AlphaFoldDB" id="A0A839H3V8"/>
<name>A0A839H3V8_9GAMM</name>
<dbReference type="EMBL" id="JABVCQ010000003">
    <property type="protein sequence ID" value="MBB1124905.1"/>
    <property type="molecule type" value="Genomic_DNA"/>
</dbReference>
<dbReference type="GO" id="GO:0004540">
    <property type="term" value="F:RNA nuclease activity"/>
    <property type="evidence" value="ECO:0007669"/>
    <property type="project" value="InterPro"/>
</dbReference>
<organism evidence="2 3">
    <name type="scientific">Thiospirillum jenense</name>
    <dbReference type="NCBI Taxonomy" id="1653858"/>
    <lineage>
        <taxon>Bacteria</taxon>
        <taxon>Pseudomonadati</taxon>
        <taxon>Pseudomonadota</taxon>
        <taxon>Gammaproteobacteria</taxon>
        <taxon>Chromatiales</taxon>
        <taxon>Chromatiaceae</taxon>
        <taxon>Thiospirillum</taxon>
    </lineage>
</organism>
<comment type="caution">
    <text evidence="2">The sequence shown here is derived from an EMBL/GenBank/DDBJ whole genome shotgun (WGS) entry which is preliminary data.</text>
</comment>
<evidence type="ECO:0000313" key="3">
    <source>
        <dbReference type="Proteomes" id="UP000548632"/>
    </source>
</evidence>
<proteinExistence type="predicted"/>
<feature type="domain" description="NYN" evidence="1">
    <location>
        <begin position="20"/>
        <end position="149"/>
    </location>
</feature>
<protein>
    <submittedName>
        <fullName evidence="2">NYN domain-containing protein</fullName>
    </submittedName>
</protein>
<sequence>MSINETVAVTPAERINPTLILFIDADNQSSRHAGSLFALFEQTFHYRIIEAVIAGNAQHHGVEQWQAALLNCNADLTVTTYVVEKQKDAADVALILALGANLARYQQQHSCVVLVSADELFATVARQVQALGGRIVLAHGNSSVLKRHAELSVILLPDDTPVATNSPPVVALTCAVVAPSATPAVPALPAATDIAKLVRLVQEQCKKATGGGYATNEVGQVLAKLGYDQAARRKIVTSIPGVTTYKEGSTTYLVF</sequence>
<dbReference type="Pfam" id="PF01936">
    <property type="entry name" value="NYN"/>
    <property type="match status" value="1"/>
</dbReference>
<gene>
    <name evidence="2" type="ORF">HUK38_01490</name>
</gene>
<evidence type="ECO:0000313" key="2">
    <source>
        <dbReference type="EMBL" id="MBB1124905.1"/>
    </source>
</evidence>
<dbReference type="Gene3D" id="3.40.50.1010">
    <property type="entry name" value="5'-nuclease"/>
    <property type="match status" value="1"/>
</dbReference>
<dbReference type="InterPro" id="IPR021139">
    <property type="entry name" value="NYN"/>
</dbReference>
<evidence type="ECO:0000259" key="1">
    <source>
        <dbReference type="Pfam" id="PF01936"/>
    </source>
</evidence>
<keyword evidence="3" id="KW-1185">Reference proteome</keyword>
<dbReference type="Proteomes" id="UP000548632">
    <property type="component" value="Unassembled WGS sequence"/>
</dbReference>
<dbReference type="RefSeq" id="WP_182582017.1">
    <property type="nucleotide sequence ID" value="NZ_JABVCQ010000003.1"/>
</dbReference>
<reference evidence="2 3" key="1">
    <citation type="journal article" date="2020" name="Arch. Microbiol.">
        <title>The genome sequence of the giant phototrophic gammaproteobacterium Thiospirillum jenense gives insight into its physiological properties and phylogenetic relationships.</title>
        <authorList>
            <person name="Imhoff J.F."/>
            <person name="Meyer T.E."/>
            <person name="Kyndt J.A."/>
        </authorList>
    </citation>
    <scope>NUCLEOTIDE SEQUENCE [LARGE SCALE GENOMIC DNA]</scope>
    <source>
        <strain evidence="2 3">DSM 216</strain>
    </source>
</reference>
<accession>A0A839H3V8</accession>